<dbReference type="EMBL" id="JH793228">
    <property type="protein sequence ID" value="ELQ44579.1"/>
    <property type="molecule type" value="Genomic_DNA"/>
</dbReference>
<dbReference type="GO" id="GO:0008270">
    <property type="term" value="F:zinc ion binding"/>
    <property type="evidence" value="ECO:0007669"/>
    <property type="project" value="UniProtKB-KW"/>
</dbReference>
<organism evidence="7">
    <name type="scientific">Pyricularia oryzae (strain Y34)</name>
    <name type="common">Rice blast fungus</name>
    <name type="synonym">Magnaporthe oryzae</name>
    <dbReference type="NCBI Taxonomy" id="1143189"/>
    <lineage>
        <taxon>Eukaryota</taxon>
        <taxon>Fungi</taxon>
        <taxon>Dikarya</taxon>
        <taxon>Ascomycota</taxon>
        <taxon>Pezizomycotina</taxon>
        <taxon>Sordariomycetes</taxon>
        <taxon>Sordariomycetidae</taxon>
        <taxon>Magnaporthales</taxon>
        <taxon>Pyriculariaceae</taxon>
        <taxon>Pyricularia</taxon>
    </lineage>
</organism>
<keyword evidence="4" id="KW-0862">Zinc</keyword>
<evidence type="ECO:0000259" key="6">
    <source>
        <dbReference type="PROSITE" id="PS50157"/>
    </source>
</evidence>
<protein>
    <recommendedName>
        <fullName evidence="6">C2H2-type domain-containing protein</fullName>
    </recommendedName>
</protein>
<dbReference type="Gene3D" id="3.30.160.60">
    <property type="entry name" value="Classic Zinc Finger"/>
    <property type="match status" value="1"/>
</dbReference>
<dbReference type="InterPro" id="IPR013087">
    <property type="entry name" value="Znf_C2H2_type"/>
</dbReference>
<evidence type="ECO:0000256" key="5">
    <source>
        <dbReference type="PROSITE-ProRule" id="PRU00042"/>
    </source>
</evidence>
<evidence type="ECO:0000256" key="2">
    <source>
        <dbReference type="ARBA" id="ARBA00022737"/>
    </source>
</evidence>
<name>A0AA97P9Q3_PYRO3</name>
<reference evidence="7" key="1">
    <citation type="journal article" date="2012" name="PLoS Genet.">
        <title>Comparative analysis of the genomes of two field isolates of the rice blast fungus Magnaporthe oryzae.</title>
        <authorList>
            <person name="Xue M."/>
            <person name="Yang J."/>
            <person name="Li Z."/>
            <person name="Hu S."/>
            <person name="Yao N."/>
            <person name="Dean R.A."/>
            <person name="Zhao W."/>
            <person name="Shen M."/>
            <person name="Zhang H."/>
            <person name="Li C."/>
            <person name="Liu L."/>
            <person name="Cao L."/>
            <person name="Xu X."/>
            <person name="Xing Y."/>
            <person name="Hsiang T."/>
            <person name="Zhang Z."/>
            <person name="Xu J.R."/>
            <person name="Peng Y.L."/>
        </authorList>
    </citation>
    <scope>NUCLEOTIDE SEQUENCE</scope>
    <source>
        <strain evidence="7">Y34</strain>
    </source>
</reference>
<dbReference type="PROSITE" id="PS50157">
    <property type="entry name" value="ZINC_FINGER_C2H2_2"/>
    <property type="match status" value="1"/>
</dbReference>
<evidence type="ECO:0000313" key="7">
    <source>
        <dbReference type="EMBL" id="ELQ44579.1"/>
    </source>
</evidence>
<dbReference type="Pfam" id="PF00096">
    <property type="entry name" value="zf-C2H2"/>
    <property type="match status" value="1"/>
</dbReference>
<dbReference type="PROSITE" id="PS00028">
    <property type="entry name" value="ZINC_FINGER_C2H2_1"/>
    <property type="match status" value="1"/>
</dbReference>
<evidence type="ECO:0000256" key="1">
    <source>
        <dbReference type="ARBA" id="ARBA00022723"/>
    </source>
</evidence>
<dbReference type="InterPro" id="IPR036236">
    <property type="entry name" value="Znf_C2H2_sf"/>
</dbReference>
<dbReference type="FunFam" id="3.30.160.60:FF:000100">
    <property type="entry name" value="Zinc finger 45-like"/>
    <property type="match status" value="1"/>
</dbReference>
<sequence>MSYNNTYYNDSSGTQDPNAEWKHLRVHVKPVVCPFMFSPITPQCDRRTAGQGDMKRHVLAHHRAWAERKGLVDGEHVCPHCGDDFTRSDNLTRHIRNTHR</sequence>
<keyword evidence="1" id="KW-0479">Metal-binding</keyword>
<feature type="domain" description="C2H2-type" evidence="6">
    <location>
        <begin position="76"/>
        <end position="100"/>
    </location>
</feature>
<evidence type="ECO:0000256" key="4">
    <source>
        <dbReference type="ARBA" id="ARBA00022833"/>
    </source>
</evidence>
<keyword evidence="3 5" id="KW-0863">Zinc-finger</keyword>
<accession>A0AA97P9Q3</accession>
<evidence type="ECO:0000256" key="3">
    <source>
        <dbReference type="ARBA" id="ARBA00022771"/>
    </source>
</evidence>
<gene>
    <name evidence="7" type="ORF">OOU_Y34scaffold00073g14</name>
</gene>
<keyword evidence="2" id="KW-0677">Repeat</keyword>
<dbReference type="Proteomes" id="UP000011086">
    <property type="component" value="Unassembled WGS sequence"/>
</dbReference>
<dbReference type="SUPFAM" id="SSF57667">
    <property type="entry name" value="beta-beta-alpha zinc fingers"/>
    <property type="match status" value="1"/>
</dbReference>
<proteinExistence type="predicted"/>
<dbReference type="AlphaFoldDB" id="A0AA97P9Q3"/>
<dbReference type="SMART" id="SM00355">
    <property type="entry name" value="ZnF_C2H2"/>
    <property type="match status" value="2"/>
</dbReference>